<organism evidence="1">
    <name type="scientific">freshwater metagenome</name>
    <dbReference type="NCBI Taxonomy" id="449393"/>
    <lineage>
        <taxon>unclassified sequences</taxon>
        <taxon>metagenomes</taxon>
        <taxon>ecological metagenomes</taxon>
    </lineage>
</organism>
<name>A0A6J6VEJ8_9ZZZZ</name>
<dbReference type="EMBL" id="CAEZZS010000006">
    <property type="protein sequence ID" value="CAB4769235.1"/>
    <property type="molecule type" value="Genomic_DNA"/>
</dbReference>
<reference evidence="1" key="1">
    <citation type="submission" date="2020-05" db="EMBL/GenBank/DDBJ databases">
        <authorList>
            <person name="Chiriac C."/>
            <person name="Salcher M."/>
            <person name="Ghai R."/>
            <person name="Kavagutti S V."/>
        </authorList>
    </citation>
    <scope>NUCLEOTIDE SEQUENCE</scope>
</reference>
<proteinExistence type="predicted"/>
<sequence length="258" mass="27733">MEKVLEKGLVLNSNHPFSILKSGFEQKPELGSEVETAMRGVLTQLNPSDPGARMGFGGAYEWIMAIACCVAGIQTVPGGHSEKGFDLLQYGNNLQGLWSLKSSAQAKPSGEIRLKNKMSSGSSAKNNSHSYETATVFIAPYLPGITYFDPLVAIGYGSRIEQNDEAITIKATITKQFALDNPGCVIPFQAPGNPGSANQVWQLDVVTSILTSGTYPNLGPIMADMKKNAATIQYLKQQFESGNIDEETLSKLLINLGV</sequence>
<gene>
    <name evidence="1" type="ORF">UFOPK2922_00242</name>
    <name evidence="2" type="ORF">UFOPK3306_00114</name>
</gene>
<dbReference type="EMBL" id="CAFBLI010000004">
    <property type="protein sequence ID" value="CAB4855963.1"/>
    <property type="molecule type" value="Genomic_DNA"/>
</dbReference>
<accession>A0A6J6VEJ8</accession>
<protein>
    <submittedName>
        <fullName evidence="1">Unannotated protein</fullName>
    </submittedName>
</protein>
<dbReference type="AlphaFoldDB" id="A0A6J6VEJ8"/>
<evidence type="ECO:0000313" key="2">
    <source>
        <dbReference type="EMBL" id="CAB4855963.1"/>
    </source>
</evidence>
<evidence type="ECO:0000313" key="1">
    <source>
        <dbReference type="EMBL" id="CAB4769235.1"/>
    </source>
</evidence>